<sequence length="365" mass="39298">MADMQNLVERLERALGLLEAVSHASDTHCGYGDSAPKAEAAPCVQAFASLLAGPVAEYLKVNKETGGDVQKHAEMVHTGLKLERALLVTASPCQQPAHNKLSDLLVPKAGQIQELQAYIKEFHTTGLAWSKTGPVAQQLSGLPSGPSAGSGSPPPSPPGPPPTPDPTSSGSDESASRSALFAQINQGESITHALKHVSDDMKTHKNPSLRPRVVQYEVAPDGSLHLNQESGHPPSQPQRRSQLYLELESKWRVENQENVSNLVIDDTELKQVGKINSIMVDNCKKLGLVFYDVVGIVEITNSRDVKVQVIGKVLTISINKTVGCHVDLSKNSLDCGDYNEFPAPEQFKTLWNGEKLITTVTEIAG</sequence>
<feature type="compositionally biased region" description="Low complexity" evidence="14">
    <location>
        <begin position="166"/>
        <end position="178"/>
    </location>
</feature>
<feature type="compositionally biased region" description="Low complexity" evidence="14">
    <location>
        <begin position="139"/>
        <end position="151"/>
    </location>
</feature>
<dbReference type="Pfam" id="PF21938">
    <property type="entry name" value="CAP_N"/>
    <property type="match status" value="1"/>
</dbReference>
<evidence type="ECO:0000256" key="4">
    <source>
        <dbReference type="ARBA" id="ARBA00022065"/>
    </source>
</evidence>
<evidence type="ECO:0000256" key="13">
    <source>
        <dbReference type="ARBA" id="ARBA00026058"/>
    </source>
</evidence>
<feature type="region of interest" description="Disordered" evidence="14">
    <location>
        <begin position="136"/>
        <end position="178"/>
    </location>
</feature>
<evidence type="ECO:0000256" key="9">
    <source>
        <dbReference type="ARBA" id="ARBA00022843"/>
    </source>
</evidence>
<dbReference type="Gene3D" id="1.25.40.330">
    <property type="entry name" value="Adenylate cyclase-associated CAP, N-terminal domain"/>
    <property type="match status" value="1"/>
</dbReference>
<feature type="domain" description="C-CAP/cofactor C-like" evidence="15">
    <location>
        <begin position="237"/>
        <end position="365"/>
    </location>
</feature>
<keyword evidence="11" id="KW-0472">Membrane</keyword>
<evidence type="ECO:0000256" key="6">
    <source>
        <dbReference type="ARBA" id="ARBA00022481"/>
    </source>
</evidence>
<dbReference type="PANTHER" id="PTHR10652:SF1">
    <property type="entry name" value="ADENYLYL CYCLASE-ASSOCIATED PROTEIN 1"/>
    <property type="match status" value="1"/>
</dbReference>
<evidence type="ECO:0000256" key="10">
    <source>
        <dbReference type="ARBA" id="ARBA00022990"/>
    </source>
</evidence>
<protein>
    <recommendedName>
        <fullName evidence="4">Adenylyl cyclase-associated protein 1</fullName>
    </recommendedName>
</protein>
<proteinExistence type="inferred from homology"/>
<evidence type="ECO:0000256" key="11">
    <source>
        <dbReference type="ARBA" id="ARBA00023136"/>
    </source>
</evidence>
<dbReference type="AlphaFoldDB" id="A0A8C0MNQ6"/>
<dbReference type="InterPro" id="IPR036222">
    <property type="entry name" value="CAP_N_sf"/>
</dbReference>
<dbReference type="PROSITE" id="PS01089">
    <property type="entry name" value="CAP_2"/>
    <property type="match status" value="1"/>
</dbReference>
<evidence type="ECO:0000256" key="7">
    <source>
        <dbReference type="ARBA" id="ARBA00022499"/>
    </source>
</evidence>
<dbReference type="SUPFAM" id="SSF101278">
    <property type="entry name" value="N-terminal domain of adenylylcyclase associated protein, CAP"/>
    <property type="match status" value="1"/>
</dbReference>
<comment type="function">
    <text evidence="1">Directly regulates filament dynamics and has been implicated in a number of complex developmental and morphological processes, including mRNA localization and the establishment of cell polarity.</text>
</comment>
<evidence type="ECO:0000259" key="15">
    <source>
        <dbReference type="PROSITE" id="PS51329"/>
    </source>
</evidence>
<dbReference type="PROSITE" id="PS51329">
    <property type="entry name" value="C_CAP_COFACTOR_C"/>
    <property type="match status" value="1"/>
</dbReference>
<dbReference type="InterPro" id="IPR006599">
    <property type="entry name" value="CARP_motif"/>
</dbReference>
<dbReference type="InterPro" id="IPR036223">
    <property type="entry name" value="CAP_C_sf"/>
</dbReference>
<comment type="subunit">
    <text evidence="13">Homodimer. Binds actin monomers.</text>
</comment>
<dbReference type="Gene3D" id="2.160.20.70">
    <property type="match status" value="1"/>
</dbReference>
<name>A0A8C0MNQ6_CANLF</name>
<dbReference type="InterPro" id="IPR013912">
    <property type="entry name" value="Adenylate_cyclase-assoc_CAP_C"/>
</dbReference>
<accession>A0A8C0MNQ6</accession>
<dbReference type="SMART" id="SM00673">
    <property type="entry name" value="CARP"/>
    <property type="match status" value="2"/>
</dbReference>
<dbReference type="InterPro" id="IPR028417">
    <property type="entry name" value="CAP_CS_C"/>
</dbReference>
<dbReference type="InterPro" id="IPR053950">
    <property type="entry name" value="CAP_N"/>
</dbReference>
<evidence type="ECO:0000256" key="2">
    <source>
        <dbReference type="ARBA" id="ARBA00004202"/>
    </source>
</evidence>
<dbReference type="PANTHER" id="PTHR10652">
    <property type="entry name" value="ADENYLYL CYCLASE-ASSOCIATED PROTEIN"/>
    <property type="match status" value="1"/>
</dbReference>
<reference evidence="16" key="2">
    <citation type="submission" date="2025-08" db="UniProtKB">
        <authorList>
            <consortium name="Ensembl"/>
        </authorList>
    </citation>
    <scope>IDENTIFICATION</scope>
</reference>
<dbReference type="GO" id="GO:0007010">
    <property type="term" value="P:cytoskeleton organization"/>
    <property type="evidence" value="ECO:0007669"/>
    <property type="project" value="InterPro"/>
</dbReference>
<dbReference type="Proteomes" id="UP000694429">
    <property type="component" value="Chromosome 29"/>
</dbReference>
<keyword evidence="9" id="KW-0832">Ubl conjugation</keyword>
<keyword evidence="12" id="KW-0009">Actin-binding</keyword>
<reference evidence="16" key="1">
    <citation type="submission" date="2019-03" db="EMBL/GenBank/DDBJ databases">
        <authorList>
            <person name="Warren W.C."/>
            <person name="Johnson G.S."/>
        </authorList>
    </citation>
    <scope>NUCLEOTIDE SEQUENCE [LARGE SCALE GENOMIC DNA]</scope>
    <source>
        <strain evidence="16">Basenji</strain>
    </source>
</reference>
<dbReference type="SUPFAM" id="SSF69340">
    <property type="entry name" value="C-terminal domain of adenylylcyclase associated protein"/>
    <property type="match status" value="1"/>
</dbReference>
<comment type="similarity">
    <text evidence="3">Belongs to the CAP family.</text>
</comment>
<comment type="subcellular location">
    <subcellularLocation>
        <location evidence="2">Cell membrane</location>
        <topology evidence="2">Peripheral membrane protein</topology>
    </subcellularLocation>
</comment>
<evidence type="ECO:0000313" key="17">
    <source>
        <dbReference type="Proteomes" id="UP000694429"/>
    </source>
</evidence>
<keyword evidence="8" id="KW-0597">Phosphoprotein</keyword>
<dbReference type="Pfam" id="PF08603">
    <property type="entry name" value="CAP_C"/>
    <property type="match status" value="1"/>
</dbReference>
<dbReference type="InterPro" id="IPR001837">
    <property type="entry name" value="Adenylate_cyclase-assoc_CAP"/>
</dbReference>
<evidence type="ECO:0000256" key="12">
    <source>
        <dbReference type="ARBA" id="ARBA00023203"/>
    </source>
</evidence>
<evidence type="ECO:0000313" key="16">
    <source>
        <dbReference type="Ensembl" id="ENSCAFP00030014538.1"/>
    </source>
</evidence>
<dbReference type="GO" id="GO:0003779">
    <property type="term" value="F:actin binding"/>
    <property type="evidence" value="ECO:0007669"/>
    <property type="project" value="UniProtKB-KW"/>
</dbReference>
<keyword evidence="7" id="KW-1017">Isopeptide bond</keyword>
<dbReference type="InterPro" id="IPR017901">
    <property type="entry name" value="C-CAP_CF_C-like"/>
</dbReference>
<evidence type="ECO:0000256" key="1">
    <source>
        <dbReference type="ARBA" id="ARBA00003250"/>
    </source>
</evidence>
<dbReference type="Ensembl" id="ENSCAFT00030016639.1">
    <property type="protein sequence ID" value="ENSCAFP00030014538.1"/>
    <property type="gene ID" value="ENSCAFG00030009003.1"/>
</dbReference>
<evidence type="ECO:0000256" key="3">
    <source>
        <dbReference type="ARBA" id="ARBA00007659"/>
    </source>
</evidence>
<evidence type="ECO:0000256" key="8">
    <source>
        <dbReference type="ARBA" id="ARBA00022553"/>
    </source>
</evidence>
<keyword evidence="6" id="KW-0488">Methylation</keyword>
<organism evidence="16 17">
    <name type="scientific">Canis lupus familiaris</name>
    <name type="common">Dog</name>
    <name type="synonym">Canis familiaris</name>
    <dbReference type="NCBI Taxonomy" id="9615"/>
    <lineage>
        <taxon>Eukaryota</taxon>
        <taxon>Metazoa</taxon>
        <taxon>Chordata</taxon>
        <taxon>Craniata</taxon>
        <taxon>Vertebrata</taxon>
        <taxon>Euteleostomi</taxon>
        <taxon>Mammalia</taxon>
        <taxon>Eutheria</taxon>
        <taxon>Laurasiatheria</taxon>
        <taxon>Carnivora</taxon>
        <taxon>Caniformia</taxon>
        <taxon>Canidae</taxon>
        <taxon>Canis</taxon>
    </lineage>
</organism>
<feature type="compositionally biased region" description="Pro residues" evidence="14">
    <location>
        <begin position="152"/>
        <end position="165"/>
    </location>
</feature>
<evidence type="ECO:0000256" key="14">
    <source>
        <dbReference type="SAM" id="MobiDB-lite"/>
    </source>
</evidence>
<keyword evidence="5" id="KW-1003">Cell membrane</keyword>
<evidence type="ECO:0000256" key="5">
    <source>
        <dbReference type="ARBA" id="ARBA00022475"/>
    </source>
</evidence>
<keyword evidence="10" id="KW-0007">Acetylation</keyword>
<dbReference type="InterPro" id="IPR016098">
    <property type="entry name" value="CAP/MinC_C"/>
</dbReference>
<dbReference type="GO" id="GO:0005886">
    <property type="term" value="C:plasma membrane"/>
    <property type="evidence" value="ECO:0007669"/>
    <property type="project" value="UniProtKB-SubCell"/>
</dbReference>